<dbReference type="RefSeq" id="WP_005948120.1">
    <property type="nucleotide sequence ID" value="NZ_CP028103.1"/>
</dbReference>
<keyword evidence="2" id="KW-1185">Reference proteome</keyword>
<name>A0ABM6U629_FUSVA</name>
<gene>
    <name evidence="1" type="ORF">C4N18_11305</name>
</gene>
<proteinExistence type="predicted"/>
<evidence type="ECO:0000313" key="2">
    <source>
        <dbReference type="Proteomes" id="UP000241238"/>
    </source>
</evidence>
<organism evidence="1 2">
    <name type="scientific">Fusobacterium varium ATCC 27725</name>
    <dbReference type="NCBI Taxonomy" id="469618"/>
    <lineage>
        <taxon>Bacteria</taxon>
        <taxon>Fusobacteriati</taxon>
        <taxon>Fusobacteriota</taxon>
        <taxon>Fusobacteriia</taxon>
        <taxon>Fusobacteriales</taxon>
        <taxon>Fusobacteriaceae</taxon>
        <taxon>Fusobacterium</taxon>
    </lineage>
</organism>
<dbReference type="Proteomes" id="UP000241238">
    <property type="component" value="Chromosome"/>
</dbReference>
<evidence type="ECO:0000313" key="1">
    <source>
        <dbReference type="EMBL" id="AVQ31771.1"/>
    </source>
</evidence>
<dbReference type="GeneID" id="77468580"/>
<protein>
    <submittedName>
        <fullName evidence="1">Uncharacterized protein</fullName>
    </submittedName>
</protein>
<dbReference type="EMBL" id="CP028103">
    <property type="protein sequence ID" value="AVQ31771.1"/>
    <property type="molecule type" value="Genomic_DNA"/>
</dbReference>
<sequence length="136" mass="15933">MQLNILNSINNLNENKIKGCKYEGIEDEDGAIYQKSESGEEFNILRWIEHVYTITLQLLTYKECENIVKDFIEAKKNRAIVTISKGVLVKKGYIDMKKIPGEPKFYYELKDIKPKQSTGKPYYEMTLKVKERVDFI</sequence>
<reference evidence="2" key="1">
    <citation type="journal article" date="2018" name="MSphere">
        <title>Fusobacterium Genomics Using MinION and Illumina Sequencing Enables Genome Completion and Correction.</title>
        <authorList>
            <person name="Todd S.M."/>
            <person name="Settlage R.E."/>
            <person name="Lahmers K.K."/>
            <person name="Slade D.J."/>
        </authorList>
    </citation>
    <scope>NUCLEOTIDE SEQUENCE [LARGE SCALE GENOMIC DNA]</scope>
    <source>
        <strain evidence="2">ATCC 27725</strain>
    </source>
</reference>
<accession>A0ABM6U629</accession>